<dbReference type="SUPFAM" id="SSF47473">
    <property type="entry name" value="EF-hand"/>
    <property type="match status" value="1"/>
</dbReference>
<evidence type="ECO:0000259" key="3">
    <source>
        <dbReference type="PROSITE" id="PS50222"/>
    </source>
</evidence>
<dbReference type="Gene3D" id="1.10.238.10">
    <property type="entry name" value="EF-hand"/>
    <property type="match status" value="2"/>
</dbReference>
<keyword evidence="1" id="KW-0677">Repeat</keyword>
<organism evidence="4 5">
    <name type="scientific">Dimorphilus gyrociliatus</name>
    <dbReference type="NCBI Taxonomy" id="2664684"/>
    <lineage>
        <taxon>Eukaryota</taxon>
        <taxon>Metazoa</taxon>
        <taxon>Spiralia</taxon>
        <taxon>Lophotrochozoa</taxon>
        <taxon>Annelida</taxon>
        <taxon>Polychaeta</taxon>
        <taxon>Polychaeta incertae sedis</taxon>
        <taxon>Dinophilidae</taxon>
        <taxon>Dimorphilus</taxon>
    </lineage>
</organism>
<dbReference type="Proteomes" id="UP000549394">
    <property type="component" value="Unassembled WGS sequence"/>
</dbReference>
<evidence type="ECO:0000256" key="1">
    <source>
        <dbReference type="ARBA" id="ARBA00022737"/>
    </source>
</evidence>
<protein>
    <submittedName>
        <fullName evidence="4">DgyrCDS1731</fullName>
    </submittedName>
</protein>
<dbReference type="InterPro" id="IPR050230">
    <property type="entry name" value="CALM/Myosin/TropC-like"/>
</dbReference>
<dbReference type="PROSITE" id="PS00018">
    <property type="entry name" value="EF_HAND_1"/>
    <property type="match status" value="2"/>
</dbReference>
<gene>
    <name evidence="4" type="ORF">DGYR_LOCUS1646</name>
</gene>
<dbReference type="Pfam" id="PF13499">
    <property type="entry name" value="EF-hand_7"/>
    <property type="match status" value="2"/>
</dbReference>
<dbReference type="PANTHER" id="PTHR23048:SF0">
    <property type="entry name" value="CALMODULIN LIKE 3"/>
    <property type="match status" value="1"/>
</dbReference>
<keyword evidence="5" id="KW-1185">Reference proteome</keyword>
<evidence type="ECO:0000313" key="4">
    <source>
        <dbReference type="EMBL" id="CAD5112517.1"/>
    </source>
</evidence>
<evidence type="ECO:0000313" key="5">
    <source>
        <dbReference type="Proteomes" id="UP000549394"/>
    </source>
</evidence>
<dbReference type="FunFam" id="1.10.238.10:FF:000527">
    <property type="entry name" value="Calmodulin-3"/>
    <property type="match status" value="1"/>
</dbReference>
<dbReference type="SMART" id="SM00054">
    <property type="entry name" value="EFh"/>
    <property type="match status" value="4"/>
</dbReference>
<name>A0A7I8VA21_9ANNE</name>
<feature type="domain" description="EF-hand" evidence="3">
    <location>
        <begin position="90"/>
        <end position="125"/>
    </location>
</feature>
<dbReference type="GO" id="GO:0005509">
    <property type="term" value="F:calcium ion binding"/>
    <property type="evidence" value="ECO:0007669"/>
    <property type="project" value="InterPro"/>
</dbReference>
<sequence length="197" mass="22298">MKRRLSFKLVQLALYSKIILIERVCIATSQNIKDTVMSTEDEIPAPTAEQLQPEVIAEIQEVFSFFDKDGDGCITTRELGPVLRSLGHNPADSEINRLLEEFDEDGSGTLDFTEFLTLMVRVPKEEGTQGLTEEAFQVFDKENNGQISVAELRHIMTNMGEKLTDEEVDEMIEFAEPDNNGEINYIEFIKNMLADSK</sequence>
<dbReference type="GO" id="GO:0016460">
    <property type="term" value="C:myosin II complex"/>
    <property type="evidence" value="ECO:0007669"/>
    <property type="project" value="TreeGrafter"/>
</dbReference>
<keyword evidence="2" id="KW-0106">Calcium</keyword>
<dbReference type="OrthoDB" id="26525at2759"/>
<feature type="domain" description="EF-hand" evidence="3">
    <location>
        <begin position="127"/>
        <end position="162"/>
    </location>
</feature>
<dbReference type="EMBL" id="CAJFCJ010000002">
    <property type="protein sequence ID" value="CAD5112517.1"/>
    <property type="molecule type" value="Genomic_DNA"/>
</dbReference>
<dbReference type="InterPro" id="IPR018247">
    <property type="entry name" value="EF_Hand_1_Ca_BS"/>
</dbReference>
<dbReference type="InterPro" id="IPR002048">
    <property type="entry name" value="EF_hand_dom"/>
</dbReference>
<dbReference type="CDD" id="cd00051">
    <property type="entry name" value="EFh"/>
    <property type="match status" value="2"/>
</dbReference>
<reference evidence="4 5" key="1">
    <citation type="submission" date="2020-08" db="EMBL/GenBank/DDBJ databases">
        <authorList>
            <person name="Hejnol A."/>
        </authorList>
    </citation>
    <scope>NUCLEOTIDE SEQUENCE [LARGE SCALE GENOMIC DNA]</scope>
</reference>
<dbReference type="PROSITE" id="PS50222">
    <property type="entry name" value="EF_HAND_2"/>
    <property type="match status" value="3"/>
</dbReference>
<proteinExistence type="predicted"/>
<dbReference type="PANTHER" id="PTHR23048">
    <property type="entry name" value="MYOSIN LIGHT CHAIN 1, 3"/>
    <property type="match status" value="1"/>
</dbReference>
<comment type="caution">
    <text evidence="4">The sequence shown here is derived from an EMBL/GenBank/DDBJ whole genome shotgun (WGS) entry which is preliminary data.</text>
</comment>
<accession>A0A7I8VA21</accession>
<dbReference type="AlphaFoldDB" id="A0A7I8VA21"/>
<evidence type="ECO:0000256" key="2">
    <source>
        <dbReference type="ARBA" id="ARBA00022837"/>
    </source>
</evidence>
<dbReference type="InterPro" id="IPR011992">
    <property type="entry name" value="EF-hand-dom_pair"/>
</dbReference>
<feature type="domain" description="EF-hand" evidence="3">
    <location>
        <begin position="54"/>
        <end position="89"/>
    </location>
</feature>